<keyword evidence="3 5" id="KW-0378">Hydrolase</keyword>
<dbReference type="InterPro" id="IPR015500">
    <property type="entry name" value="Peptidase_S8_subtilisin-rel"/>
</dbReference>
<feature type="active site" description="Charge relay system" evidence="5">
    <location>
        <position position="268"/>
    </location>
</feature>
<protein>
    <submittedName>
        <fullName evidence="8">S8 family serine peptidase</fullName>
    </submittedName>
</protein>
<name>A0ABT7SSQ8_9ALTE</name>
<evidence type="ECO:0000256" key="6">
    <source>
        <dbReference type="SAM" id="SignalP"/>
    </source>
</evidence>
<dbReference type="PRINTS" id="PR00723">
    <property type="entry name" value="SUBTILISIN"/>
</dbReference>
<keyword evidence="2 5" id="KW-0645">Protease</keyword>
<dbReference type="SUPFAM" id="SSF52743">
    <property type="entry name" value="Subtilisin-like"/>
    <property type="match status" value="1"/>
</dbReference>
<feature type="domain" description="Peptidase S8/S53" evidence="7">
    <location>
        <begin position="259"/>
        <end position="598"/>
    </location>
</feature>
<dbReference type="Pfam" id="PF00082">
    <property type="entry name" value="Peptidase_S8"/>
    <property type="match status" value="1"/>
</dbReference>
<dbReference type="PANTHER" id="PTHR43806">
    <property type="entry name" value="PEPTIDASE S8"/>
    <property type="match status" value="1"/>
</dbReference>
<evidence type="ECO:0000313" key="8">
    <source>
        <dbReference type="EMBL" id="MDM7859227.1"/>
    </source>
</evidence>
<dbReference type="PROSITE" id="PS51892">
    <property type="entry name" value="SUBTILASE"/>
    <property type="match status" value="1"/>
</dbReference>
<dbReference type="InterPro" id="IPR050131">
    <property type="entry name" value="Peptidase_S8_subtilisin-like"/>
</dbReference>
<proteinExistence type="inferred from homology"/>
<evidence type="ECO:0000256" key="3">
    <source>
        <dbReference type="ARBA" id="ARBA00022801"/>
    </source>
</evidence>
<keyword evidence="6" id="KW-0732">Signal</keyword>
<dbReference type="Proteomes" id="UP001234343">
    <property type="component" value="Unassembled WGS sequence"/>
</dbReference>
<sequence>MRILIGFVAAACIGYCSDALAEEASTKQVIRSEADIPRVTIQLLDKPSVMVREGGAGLEDMVRQLEDYATDLSDNYTIEDATTQKELLSLQRTIAMHYARWEEALSYTPMIQALEEKAAARESQGITSDPVAIAMQQSAANDAISFEQAFTVAFAERLNDIDVEIARDNLEQLLGTMKIVSTDLLLGSFESQMDPVAANMGNNVPANLATAILSSRISLITLEQIKGPIISEITAVLEALPTIEQVDLWSQRASQVDNGSEVIVAIWDTGVDSALQGDRMWVNTDAKAGEYQYGLAFGYDYELEPVSLLPKANKYVDELDDMLDLLKGIQDLQSGINSDEAGRAQQAMAALKREEVLDFQERLTVLGSYIHGQHVADIAAQNLTSVKLMNIRMSWPDDPIPTQPMDEAYVAKLVDAAKQATQFMQENGVKVANMSWRLTRPMIEGMLVATGTETDPAVAQARAAKIFEQLSVGLTEAFAAAPDVLFIAGAGNEDENVEFVQSVPAGLNLDNLITVGAVDQALNPAGFTSFGQSIDVYANGFEVLGRVPSGKELHLSGTSMAAPQVANIAAKMFAVNPGLTVTEAIAILNNATTTDGEQALKVVHDKRAVEAAASAK</sequence>
<feature type="active site" description="Charge relay system" evidence="5">
    <location>
        <position position="371"/>
    </location>
</feature>
<evidence type="ECO:0000259" key="7">
    <source>
        <dbReference type="Pfam" id="PF00082"/>
    </source>
</evidence>
<dbReference type="Gene3D" id="3.40.50.200">
    <property type="entry name" value="Peptidase S8/S53 domain"/>
    <property type="match status" value="1"/>
</dbReference>
<dbReference type="EMBL" id="JAUCBP010000001">
    <property type="protein sequence ID" value="MDM7859227.1"/>
    <property type="molecule type" value="Genomic_DNA"/>
</dbReference>
<comment type="similarity">
    <text evidence="1 5">Belongs to the peptidase S8 family.</text>
</comment>
<evidence type="ECO:0000256" key="4">
    <source>
        <dbReference type="ARBA" id="ARBA00022825"/>
    </source>
</evidence>
<dbReference type="RefSeq" id="WP_289363143.1">
    <property type="nucleotide sequence ID" value="NZ_JAUCBP010000001.1"/>
</dbReference>
<feature type="signal peptide" evidence="6">
    <location>
        <begin position="1"/>
        <end position="21"/>
    </location>
</feature>
<organism evidence="8 9">
    <name type="scientific">Alteromonas arenosi</name>
    <dbReference type="NCBI Taxonomy" id="3055817"/>
    <lineage>
        <taxon>Bacteria</taxon>
        <taxon>Pseudomonadati</taxon>
        <taxon>Pseudomonadota</taxon>
        <taxon>Gammaproteobacteria</taxon>
        <taxon>Alteromonadales</taxon>
        <taxon>Alteromonadaceae</taxon>
        <taxon>Alteromonas/Salinimonas group</taxon>
        <taxon>Alteromonas</taxon>
    </lineage>
</organism>
<comment type="caution">
    <text evidence="8">The sequence shown here is derived from an EMBL/GenBank/DDBJ whole genome shotgun (WGS) entry which is preliminary data.</text>
</comment>
<feature type="chain" id="PRO_5045211145" evidence="6">
    <location>
        <begin position="22"/>
        <end position="616"/>
    </location>
</feature>
<feature type="active site" description="Charge relay system" evidence="5">
    <location>
        <position position="559"/>
    </location>
</feature>
<keyword evidence="4 5" id="KW-0720">Serine protease</keyword>
<evidence type="ECO:0000256" key="2">
    <source>
        <dbReference type="ARBA" id="ARBA00022670"/>
    </source>
</evidence>
<dbReference type="InterPro" id="IPR000209">
    <property type="entry name" value="Peptidase_S8/S53_dom"/>
</dbReference>
<evidence type="ECO:0000256" key="1">
    <source>
        <dbReference type="ARBA" id="ARBA00011073"/>
    </source>
</evidence>
<dbReference type="PANTHER" id="PTHR43806:SF11">
    <property type="entry name" value="CEREVISIN-RELATED"/>
    <property type="match status" value="1"/>
</dbReference>
<accession>A0ABT7SSQ8</accession>
<keyword evidence="9" id="KW-1185">Reference proteome</keyword>
<evidence type="ECO:0000313" key="9">
    <source>
        <dbReference type="Proteomes" id="UP001234343"/>
    </source>
</evidence>
<evidence type="ECO:0000256" key="5">
    <source>
        <dbReference type="PROSITE-ProRule" id="PRU01240"/>
    </source>
</evidence>
<reference evidence="8 9" key="1">
    <citation type="submission" date="2023-06" db="EMBL/GenBank/DDBJ databases">
        <title>Alteromonas sp. ASW11-36 isolated from intertidal sand.</title>
        <authorList>
            <person name="Li Y."/>
        </authorList>
    </citation>
    <scope>NUCLEOTIDE SEQUENCE [LARGE SCALE GENOMIC DNA]</scope>
    <source>
        <strain evidence="8 9">ASW11-36</strain>
    </source>
</reference>
<dbReference type="InterPro" id="IPR036852">
    <property type="entry name" value="Peptidase_S8/S53_dom_sf"/>
</dbReference>
<gene>
    <name evidence="8" type="ORF">QTP81_01235</name>
</gene>